<dbReference type="InterPro" id="IPR003680">
    <property type="entry name" value="Flavodoxin_fold"/>
</dbReference>
<comment type="caution">
    <text evidence="6">Lacks conserved residue(s) required for the propagation of feature annotation.</text>
</comment>
<dbReference type="InterPro" id="IPR029039">
    <property type="entry name" value="Flavoprotein-like_sf"/>
</dbReference>
<feature type="domain" description="Flavodoxin-like fold" evidence="7">
    <location>
        <begin position="1"/>
        <end position="210"/>
    </location>
</feature>
<evidence type="ECO:0000256" key="2">
    <source>
        <dbReference type="ARBA" id="ARBA00022643"/>
    </source>
</evidence>
<feature type="binding site" evidence="6">
    <location>
        <begin position="22"/>
        <end position="24"/>
    </location>
    <ligand>
        <name>FMN</name>
        <dbReference type="ChEBI" id="CHEBI:58210"/>
    </ligand>
</feature>
<protein>
    <recommendedName>
        <fullName evidence="6">FMN dependent NADH:quinone oxidoreductase</fullName>
        <ecNumber evidence="6">1.6.5.-</ecNumber>
    </recommendedName>
    <alternativeName>
        <fullName evidence="6">Azo-dye reductase</fullName>
    </alternativeName>
    <alternativeName>
        <fullName evidence="6">FMN-dependent NADH-azo compound oxidoreductase</fullName>
    </alternativeName>
    <alternativeName>
        <fullName evidence="6">FMN-dependent NADH-azoreductase</fullName>
        <ecNumber evidence="6">1.7.1.17</ecNumber>
    </alternativeName>
</protein>
<sequence>MKILRLDASVRGDSHERLSYRSISRQLANHFLSELKVNNVHFEMKLRDVGKIPPAFIDEAWLAACFTPETKRTPEMQQALALSDSLIDELHWADLLLISTPMYNYGMPAALKAWFDQVIRVNKTFSFDLQRGDFPLAPIFSGKRLVLVSSTGEFGFEPGGVREHMNHLTTHIRTLSHYLGVEQVDDVQVQFQEFADARHEASKAQAFEAVAALAKAFLPQVPKQIEELMQSA</sequence>
<proteinExistence type="inferred from homology"/>
<dbReference type="SUPFAM" id="SSF52218">
    <property type="entry name" value="Flavoproteins"/>
    <property type="match status" value="1"/>
</dbReference>
<keyword evidence="4 6" id="KW-0520">NAD</keyword>
<comment type="similarity">
    <text evidence="6">Belongs to the azoreductase type 1 family.</text>
</comment>
<gene>
    <name evidence="6" type="primary">azoR</name>
    <name evidence="8" type="ORF">GCM10009092_19180</name>
</gene>
<keyword evidence="9" id="KW-1185">Reference proteome</keyword>
<dbReference type="PANTHER" id="PTHR43741:SF2">
    <property type="entry name" value="FMN-DEPENDENT NADH:QUINONE OXIDOREDUCTASE"/>
    <property type="match status" value="1"/>
</dbReference>
<evidence type="ECO:0000313" key="8">
    <source>
        <dbReference type="EMBL" id="GAA0355072.1"/>
    </source>
</evidence>
<evidence type="ECO:0000256" key="1">
    <source>
        <dbReference type="ARBA" id="ARBA00022630"/>
    </source>
</evidence>
<dbReference type="InterPro" id="IPR050104">
    <property type="entry name" value="FMN-dep_NADH:Q_OxRdtase_AzoR1"/>
</dbReference>
<evidence type="ECO:0000256" key="5">
    <source>
        <dbReference type="ARBA" id="ARBA00048542"/>
    </source>
</evidence>
<organism evidence="8 9">
    <name type="scientific">Bowmanella denitrificans</name>
    <dbReference type="NCBI Taxonomy" id="366582"/>
    <lineage>
        <taxon>Bacteria</taxon>
        <taxon>Pseudomonadati</taxon>
        <taxon>Pseudomonadota</taxon>
        <taxon>Gammaproteobacteria</taxon>
        <taxon>Alteromonadales</taxon>
        <taxon>Alteromonadaceae</taxon>
        <taxon>Bowmanella</taxon>
    </lineage>
</organism>
<dbReference type="HAMAP" id="MF_01216">
    <property type="entry name" value="Azoreductase_type1"/>
    <property type="match status" value="1"/>
</dbReference>
<evidence type="ECO:0000256" key="3">
    <source>
        <dbReference type="ARBA" id="ARBA00023002"/>
    </source>
</evidence>
<dbReference type="EC" id="1.7.1.17" evidence="6"/>
<keyword evidence="2 6" id="KW-0288">FMN</keyword>
<keyword evidence="3 6" id="KW-0560">Oxidoreductase</keyword>
<comment type="catalytic activity">
    <reaction evidence="6">
        <text>2 a quinone + NADH + H(+) = 2 a 1,4-benzosemiquinone + NAD(+)</text>
        <dbReference type="Rhea" id="RHEA:65952"/>
        <dbReference type="ChEBI" id="CHEBI:15378"/>
        <dbReference type="ChEBI" id="CHEBI:57540"/>
        <dbReference type="ChEBI" id="CHEBI:57945"/>
        <dbReference type="ChEBI" id="CHEBI:132124"/>
        <dbReference type="ChEBI" id="CHEBI:134225"/>
    </reaction>
</comment>
<evidence type="ECO:0000313" key="9">
    <source>
        <dbReference type="Proteomes" id="UP001501757"/>
    </source>
</evidence>
<dbReference type="RefSeq" id="WP_343844509.1">
    <property type="nucleotide sequence ID" value="NZ_BAAAEI010000010.1"/>
</dbReference>
<dbReference type="Gene3D" id="3.40.50.360">
    <property type="match status" value="1"/>
</dbReference>
<comment type="function">
    <text evidence="6">Quinone reductase that provides resistance to thiol-specific stress caused by electrophilic quinones.</text>
</comment>
<comment type="cofactor">
    <cofactor evidence="6">
        <name>FMN</name>
        <dbReference type="ChEBI" id="CHEBI:58210"/>
    </cofactor>
    <text evidence="6">Binds 1 FMN per subunit.</text>
</comment>
<evidence type="ECO:0000259" key="7">
    <source>
        <dbReference type="Pfam" id="PF02525"/>
    </source>
</evidence>
<dbReference type="InterPro" id="IPR023048">
    <property type="entry name" value="NADH:quinone_OxRdtase_FMN_depd"/>
</dbReference>
<evidence type="ECO:0000256" key="6">
    <source>
        <dbReference type="HAMAP-Rule" id="MF_01216"/>
    </source>
</evidence>
<name>A0ABP3GYQ4_9ALTE</name>
<comment type="subunit">
    <text evidence="6">Homodimer.</text>
</comment>
<accession>A0ABP3GYQ4</accession>
<comment type="function">
    <text evidence="6">Also exhibits azoreductase activity. Catalyzes the reductive cleavage of the azo bond in aromatic azo compounds to the corresponding amines.</text>
</comment>
<dbReference type="EMBL" id="BAAAEI010000010">
    <property type="protein sequence ID" value="GAA0355072.1"/>
    <property type="molecule type" value="Genomic_DNA"/>
</dbReference>
<feature type="binding site" evidence="6">
    <location>
        <position position="9"/>
    </location>
    <ligand>
        <name>FMN</name>
        <dbReference type="ChEBI" id="CHEBI:58210"/>
    </ligand>
</feature>
<dbReference type="EC" id="1.6.5.-" evidence="6"/>
<evidence type="ECO:0000256" key="4">
    <source>
        <dbReference type="ARBA" id="ARBA00023027"/>
    </source>
</evidence>
<comment type="catalytic activity">
    <reaction evidence="5">
        <text>N,N-dimethyl-1,4-phenylenediamine + anthranilate + 2 NAD(+) = 2-(4-dimethylaminophenyl)diazenylbenzoate + 2 NADH + 2 H(+)</text>
        <dbReference type="Rhea" id="RHEA:55872"/>
        <dbReference type="ChEBI" id="CHEBI:15378"/>
        <dbReference type="ChEBI" id="CHEBI:15783"/>
        <dbReference type="ChEBI" id="CHEBI:16567"/>
        <dbReference type="ChEBI" id="CHEBI:57540"/>
        <dbReference type="ChEBI" id="CHEBI:57945"/>
        <dbReference type="ChEBI" id="CHEBI:71579"/>
        <dbReference type="EC" id="1.7.1.17"/>
    </reaction>
    <physiologicalReaction direction="right-to-left" evidence="5">
        <dbReference type="Rhea" id="RHEA:55874"/>
    </physiologicalReaction>
</comment>
<reference evidence="9" key="1">
    <citation type="journal article" date="2019" name="Int. J. Syst. Evol. Microbiol.">
        <title>The Global Catalogue of Microorganisms (GCM) 10K type strain sequencing project: providing services to taxonomists for standard genome sequencing and annotation.</title>
        <authorList>
            <consortium name="The Broad Institute Genomics Platform"/>
            <consortium name="The Broad Institute Genome Sequencing Center for Infectious Disease"/>
            <person name="Wu L."/>
            <person name="Ma J."/>
        </authorList>
    </citation>
    <scope>NUCLEOTIDE SEQUENCE [LARGE SCALE GENOMIC DNA]</scope>
    <source>
        <strain evidence="9">JCM 13378</strain>
    </source>
</reference>
<comment type="caution">
    <text evidence="8">The sequence shown here is derived from an EMBL/GenBank/DDBJ whole genome shotgun (WGS) entry which is preliminary data.</text>
</comment>
<dbReference type="PANTHER" id="PTHR43741">
    <property type="entry name" value="FMN-DEPENDENT NADH-AZOREDUCTASE 1"/>
    <property type="match status" value="1"/>
</dbReference>
<keyword evidence="1 6" id="KW-0285">Flavoprotein</keyword>
<dbReference type="Pfam" id="PF02525">
    <property type="entry name" value="Flavodoxin_2"/>
    <property type="match status" value="1"/>
</dbReference>
<dbReference type="Proteomes" id="UP001501757">
    <property type="component" value="Unassembled WGS sequence"/>
</dbReference>